<dbReference type="Gene3D" id="2.60.40.10">
    <property type="entry name" value="Immunoglobulins"/>
    <property type="match status" value="1"/>
</dbReference>
<sequence length="608" mass="65902">MKHIYILFLLVSSIGFAQIPSNYYDSANGLSGFTLKTQLKSIISNGHTARTYDQLYDGSGVSGSNGYVDTHSDIDVTGGTNYENDGTVLDFYSENPTGADPYNFTHNVDEGGNQNSEGDCYNREHIVPQSSFNSNYPMQSDIHHVIPTDCRVNNYRGSYPFGNVGSVNLTSENGSKRGTSAMAGYSGIVFEPIDEFKGDIARALLYFATRYESTVDGYTSFDMFNGTEDQVFFPWAIEVLLDWHNNVDPVDQRERERNKAAFNFQGNANPFVDHPEYADLIWNPTPDTEAPTNPTNLAASNPTDNSIALSWTASSDNIGVVTYDIYIDGSYAFNSSNTTATATGLTASTNYCFTVKAKDAANNESGFSNQDCETTTNNGTIGGSDCLTETFSNLDTSIGSYTDVSWTGDEGGTWSATEARTDQVINTSTTAAITIRDGVLTLPTTSGGIGALTVTTKRVFSGSDGTFNVNVNGTFVGTIAYSATEQTITLPNINIENSVSIVIDGNSGITNRVVFDDLSYTCYSALNVEDFNVASVKIHPNPVKNTLTVDLKSDVSTSIEIFDILGKRVLNETISKTSNLNVQNLKSGIYIVKVTQDNSTVTKKLIKQ</sequence>
<organism evidence="7 8">
    <name type="scientific">Winogradskyella thalassocola</name>
    <dbReference type="NCBI Taxonomy" id="262004"/>
    <lineage>
        <taxon>Bacteria</taxon>
        <taxon>Pseudomonadati</taxon>
        <taxon>Bacteroidota</taxon>
        <taxon>Flavobacteriia</taxon>
        <taxon>Flavobacteriales</taxon>
        <taxon>Flavobacteriaceae</taxon>
        <taxon>Winogradskyella</taxon>
    </lineage>
</organism>
<dbReference type="SUPFAM" id="SSF49265">
    <property type="entry name" value="Fibronectin type III"/>
    <property type="match status" value="1"/>
</dbReference>
<dbReference type="OrthoDB" id="5485925at2"/>
<dbReference type="SMART" id="SM00060">
    <property type="entry name" value="FN3"/>
    <property type="match status" value="1"/>
</dbReference>
<dbReference type="AlphaFoldDB" id="A0A1G8AXF9"/>
<gene>
    <name evidence="7" type="ORF">SAMN04489796_10246</name>
</gene>
<reference evidence="8" key="1">
    <citation type="submission" date="2016-10" db="EMBL/GenBank/DDBJ databases">
        <authorList>
            <person name="Varghese N."/>
            <person name="Submissions S."/>
        </authorList>
    </citation>
    <scope>NUCLEOTIDE SEQUENCE [LARGE SCALE GENOMIC DNA]</scope>
    <source>
        <strain evidence="8">DSM 15363</strain>
    </source>
</reference>
<dbReference type="InterPro" id="IPR044925">
    <property type="entry name" value="His-Me_finger_sf"/>
</dbReference>
<dbReference type="InterPro" id="IPR026444">
    <property type="entry name" value="Secre_tail"/>
</dbReference>
<evidence type="ECO:0000256" key="4">
    <source>
        <dbReference type="ARBA" id="ARBA00022801"/>
    </source>
</evidence>
<dbReference type="GO" id="GO:0004518">
    <property type="term" value="F:nuclease activity"/>
    <property type="evidence" value="ECO:0007669"/>
    <property type="project" value="UniProtKB-KW"/>
</dbReference>
<evidence type="ECO:0000256" key="3">
    <source>
        <dbReference type="ARBA" id="ARBA00022729"/>
    </source>
</evidence>
<dbReference type="STRING" id="262004.SAMN04489796_10246"/>
<keyword evidence="4" id="KW-0378">Hydrolase</keyword>
<evidence type="ECO:0000259" key="6">
    <source>
        <dbReference type="PROSITE" id="PS50853"/>
    </source>
</evidence>
<proteinExistence type="inferred from homology"/>
<dbReference type="EMBL" id="FNCZ01000002">
    <property type="protein sequence ID" value="SDH25567.1"/>
    <property type="molecule type" value="Genomic_DNA"/>
</dbReference>
<keyword evidence="8" id="KW-1185">Reference proteome</keyword>
<dbReference type="InterPro" id="IPR003961">
    <property type="entry name" value="FN3_dom"/>
</dbReference>
<evidence type="ECO:0000256" key="1">
    <source>
        <dbReference type="ARBA" id="ARBA00006429"/>
    </source>
</evidence>
<dbReference type="Pfam" id="PF00041">
    <property type="entry name" value="fn3"/>
    <property type="match status" value="1"/>
</dbReference>
<dbReference type="Proteomes" id="UP000199492">
    <property type="component" value="Unassembled WGS sequence"/>
</dbReference>
<dbReference type="PANTHER" id="PTHR33607">
    <property type="entry name" value="ENDONUCLEASE-1"/>
    <property type="match status" value="1"/>
</dbReference>
<feature type="chain" id="PRO_5011781396" evidence="5">
    <location>
        <begin position="18"/>
        <end position="608"/>
    </location>
</feature>
<protein>
    <submittedName>
        <fullName evidence="7">Por secretion system C-terminal sorting domain-containing protein</fullName>
    </submittedName>
</protein>
<dbReference type="InterPro" id="IPR013783">
    <property type="entry name" value="Ig-like_fold"/>
</dbReference>
<dbReference type="RefSeq" id="WP_092466945.1">
    <property type="nucleotide sequence ID" value="NZ_FNCZ01000002.1"/>
</dbReference>
<evidence type="ECO:0000256" key="5">
    <source>
        <dbReference type="SAM" id="SignalP"/>
    </source>
</evidence>
<accession>A0A1G8AXF9</accession>
<evidence type="ECO:0000313" key="7">
    <source>
        <dbReference type="EMBL" id="SDH25567.1"/>
    </source>
</evidence>
<dbReference type="GO" id="GO:0016787">
    <property type="term" value="F:hydrolase activity"/>
    <property type="evidence" value="ECO:0007669"/>
    <property type="project" value="UniProtKB-KW"/>
</dbReference>
<dbReference type="Pfam" id="PF18962">
    <property type="entry name" value="Por_Secre_tail"/>
    <property type="match status" value="1"/>
</dbReference>
<name>A0A1G8AXF9_9FLAO</name>
<dbReference type="Pfam" id="PF04231">
    <property type="entry name" value="Endonuclease_1"/>
    <property type="match status" value="1"/>
</dbReference>
<evidence type="ECO:0000313" key="8">
    <source>
        <dbReference type="Proteomes" id="UP000199492"/>
    </source>
</evidence>
<dbReference type="InterPro" id="IPR036116">
    <property type="entry name" value="FN3_sf"/>
</dbReference>
<dbReference type="PROSITE" id="PS50853">
    <property type="entry name" value="FN3"/>
    <property type="match status" value="1"/>
</dbReference>
<evidence type="ECO:0000256" key="2">
    <source>
        <dbReference type="ARBA" id="ARBA00022722"/>
    </source>
</evidence>
<dbReference type="SUPFAM" id="SSF54060">
    <property type="entry name" value="His-Me finger endonucleases"/>
    <property type="match status" value="1"/>
</dbReference>
<feature type="signal peptide" evidence="5">
    <location>
        <begin position="1"/>
        <end position="17"/>
    </location>
</feature>
<keyword evidence="2" id="KW-0540">Nuclease</keyword>
<dbReference type="InterPro" id="IPR007346">
    <property type="entry name" value="Endonuclease-I"/>
</dbReference>
<dbReference type="NCBIfam" id="TIGR04183">
    <property type="entry name" value="Por_Secre_tail"/>
    <property type="match status" value="1"/>
</dbReference>
<feature type="domain" description="Fibronectin type-III" evidence="6">
    <location>
        <begin position="290"/>
        <end position="379"/>
    </location>
</feature>
<comment type="similarity">
    <text evidence="1">Belongs to the EndA/NucM nuclease family.</text>
</comment>
<keyword evidence="3 5" id="KW-0732">Signal</keyword>
<dbReference type="PANTHER" id="PTHR33607:SF2">
    <property type="entry name" value="ENDONUCLEASE-1"/>
    <property type="match status" value="1"/>
</dbReference>